<dbReference type="Proteomes" id="UP000238350">
    <property type="component" value="Unassembled WGS sequence"/>
</dbReference>
<evidence type="ECO:0000256" key="7">
    <source>
        <dbReference type="ARBA" id="ARBA00023242"/>
    </source>
</evidence>
<dbReference type="GO" id="GO:0000974">
    <property type="term" value="C:Prp19 complex"/>
    <property type="evidence" value="ECO:0007669"/>
    <property type="project" value="TreeGrafter"/>
</dbReference>
<dbReference type="PANTHER" id="PTHR11246:SF3">
    <property type="entry name" value="CROOKED NECK-LIKE PROTEIN 1"/>
    <property type="match status" value="1"/>
</dbReference>
<evidence type="ECO:0000256" key="4">
    <source>
        <dbReference type="ARBA" id="ARBA00022728"/>
    </source>
</evidence>
<evidence type="ECO:0000256" key="9">
    <source>
        <dbReference type="SAM" id="Coils"/>
    </source>
</evidence>
<keyword evidence="4" id="KW-0747">Spliceosome</keyword>
<evidence type="ECO:0000256" key="6">
    <source>
        <dbReference type="ARBA" id="ARBA00023187"/>
    </source>
</evidence>
<evidence type="ECO:0000256" key="1">
    <source>
        <dbReference type="ARBA" id="ARBA00004123"/>
    </source>
</evidence>
<keyword evidence="6" id="KW-0508">mRNA splicing</keyword>
<dbReference type="InterPro" id="IPR045075">
    <property type="entry name" value="Syf1-like"/>
</dbReference>
<dbReference type="InterPro" id="IPR055433">
    <property type="entry name" value="HAT_Syf1-like_N"/>
</dbReference>
<evidence type="ECO:0000256" key="2">
    <source>
        <dbReference type="ARBA" id="ARBA00008644"/>
    </source>
</evidence>
<dbReference type="RefSeq" id="XP_024666572.1">
    <property type="nucleotide sequence ID" value="XM_024810804.1"/>
</dbReference>
<proteinExistence type="inferred from homology"/>
<keyword evidence="3" id="KW-0507">mRNA processing</keyword>
<dbReference type="InterPro" id="IPR011990">
    <property type="entry name" value="TPR-like_helical_dom_sf"/>
</dbReference>
<feature type="domain" description="Pre-mRNA-splicing factor Syf1-like N-terminal HAT-repeats" evidence="10">
    <location>
        <begin position="53"/>
        <end position="198"/>
    </location>
</feature>
<comment type="similarity">
    <text evidence="2">Belongs to the crooked-neck family.</text>
</comment>
<evidence type="ECO:0000259" key="10">
    <source>
        <dbReference type="Pfam" id="PF23233"/>
    </source>
</evidence>
<accession>A0A2T0FNR9</accession>
<dbReference type="GO" id="GO:0071007">
    <property type="term" value="C:U2-type catalytic step 2 spliceosome"/>
    <property type="evidence" value="ECO:0007669"/>
    <property type="project" value="TreeGrafter"/>
</dbReference>
<dbReference type="AlphaFoldDB" id="A0A2T0FNR9"/>
<keyword evidence="12" id="KW-1185">Reference proteome</keyword>
<evidence type="ECO:0000256" key="8">
    <source>
        <dbReference type="ARBA" id="ARBA00039167"/>
    </source>
</evidence>
<organism evidence="11 12">
    <name type="scientific">Wickerhamiella sorbophila</name>
    <dbReference type="NCBI Taxonomy" id="45607"/>
    <lineage>
        <taxon>Eukaryota</taxon>
        <taxon>Fungi</taxon>
        <taxon>Dikarya</taxon>
        <taxon>Ascomycota</taxon>
        <taxon>Saccharomycotina</taxon>
        <taxon>Dipodascomycetes</taxon>
        <taxon>Dipodascales</taxon>
        <taxon>Trichomonascaceae</taxon>
        <taxon>Wickerhamiella</taxon>
    </lineage>
</organism>
<sequence length="647" mass="76688">MSEVKNRAVAPLQISAEQILAEAFERKEKVLTKAYETVTDKAELRELQHRKRTEWEEALRRNRLDLRQWMRYAQFEWDQKEYERGRSIFERALAVDHTFVPLWIRYIQSELRAGNVNHARNILDRATETLPKVDKLWFTYVGMEEMLNNLGGCRQVFEKWLQWKPELYAWTAYIGFEVRHKQTQRARELYRRLVSERPDPENWVQWAKFEDVSRGDVRGVYTLAIDSLMSLRGPQAIPEMLLLEFAKWEADKKEWDRARAIFKFGLKHLPPRNAHNLRSGYVLLEKQFGNADSLEWSICLHRRSLLEEHLLDNPASMDTWWDLLSLVQASGSADDLREVFERAVANVPADLTKTDQWRRYIYIWLRYAFYEEEMAEIDRAREVYIMALKTLPHHLFSSAKLWKHFSYFEIRQGDVGAARKIFGQAIGRTAKPKVYKEYIALELQLREIDRCRKLYELFIEKYPGLAATWIDYASLEDELDDLERARGIYELAIEQPEMDKLDLIWKSYAEFEASNDNLDRARSVYERLLQRVSHAKVWIARAMLEIGENGENVEQAREVFIRADRELAETPSQRVSLYDARVQFERIYGNEETLQQMEKAAPQAVEKRRQLEDGNHEYYVDYVFPNSTEKVSKLLANAKKWAASRDQ</sequence>
<dbReference type="InterPro" id="IPR003107">
    <property type="entry name" value="HAT"/>
</dbReference>
<dbReference type="EMBL" id="NDIQ01000022">
    <property type="protein sequence ID" value="PRT56627.1"/>
    <property type="molecule type" value="Genomic_DNA"/>
</dbReference>
<dbReference type="OrthoDB" id="541719at2759"/>
<evidence type="ECO:0000256" key="3">
    <source>
        <dbReference type="ARBA" id="ARBA00022664"/>
    </source>
</evidence>
<keyword evidence="9" id="KW-0175">Coiled coil</keyword>
<dbReference type="GO" id="GO:0071011">
    <property type="term" value="C:precatalytic spliceosome"/>
    <property type="evidence" value="ECO:0007669"/>
    <property type="project" value="TreeGrafter"/>
</dbReference>
<dbReference type="SMART" id="SM00386">
    <property type="entry name" value="HAT"/>
    <property type="match status" value="12"/>
</dbReference>
<dbReference type="PANTHER" id="PTHR11246">
    <property type="entry name" value="PRE-MRNA SPLICING FACTOR"/>
    <property type="match status" value="1"/>
</dbReference>
<dbReference type="GeneID" id="36517995"/>
<evidence type="ECO:0000256" key="5">
    <source>
        <dbReference type="ARBA" id="ARBA00022737"/>
    </source>
</evidence>
<dbReference type="Pfam" id="PF23233">
    <property type="entry name" value="HAT_Syf1_CNRKL1_N"/>
    <property type="match status" value="1"/>
</dbReference>
<dbReference type="GO" id="GO:0071014">
    <property type="term" value="C:post-mRNA release spliceosomal complex"/>
    <property type="evidence" value="ECO:0007669"/>
    <property type="project" value="TreeGrafter"/>
</dbReference>
<dbReference type="Pfam" id="PF23240">
    <property type="entry name" value="HAT_PRP39_N"/>
    <property type="match status" value="1"/>
</dbReference>
<comment type="subcellular location">
    <subcellularLocation>
        <location evidence="1">Nucleus</location>
    </subcellularLocation>
</comment>
<gene>
    <name evidence="11" type="ORF">B9G98_04247</name>
</gene>
<comment type="caution">
    <text evidence="11">The sequence shown here is derived from an EMBL/GenBank/DDBJ whole genome shotgun (WGS) entry which is preliminary data.</text>
</comment>
<dbReference type="GO" id="GO:0000245">
    <property type="term" value="P:spliceosomal complex assembly"/>
    <property type="evidence" value="ECO:0007669"/>
    <property type="project" value="TreeGrafter"/>
</dbReference>
<dbReference type="STRING" id="45607.A0A2T0FNR9"/>
<keyword evidence="7" id="KW-0539">Nucleus</keyword>
<protein>
    <recommendedName>
        <fullName evidence="8">Pre-mRNA-splicing factor CLF1</fullName>
    </recommendedName>
</protein>
<dbReference type="Gene3D" id="1.25.40.10">
    <property type="entry name" value="Tetratricopeptide repeat domain"/>
    <property type="match status" value="2"/>
</dbReference>
<dbReference type="SUPFAM" id="SSF48452">
    <property type="entry name" value="TPR-like"/>
    <property type="match status" value="4"/>
</dbReference>
<name>A0A2T0FNR9_9ASCO</name>
<feature type="coiled-coil region" evidence="9">
    <location>
        <begin position="472"/>
        <end position="531"/>
    </location>
</feature>
<evidence type="ECO:0000313" key="11">
    <source>
        <dbReference type="EMBL" id="PRT56627.1"/>
    </source>
</evidence>
<keyword evidence="5" id="KW-0677">Repeat</keyword>
<reference evidence="11 12" key="1">
    <citation type="submission" date="2017-04" db="EMBL/GenBank/DDBJ databases">
        <title>Genome sequencing of [Candida] sorbophila.</title>
        <authorList>
            <person name="Ahn J.O."/>
        </authorList>
    </citation>
    <scope>NUCLEOTIDE SEQUENCE [LARGE SCALE GENOMIC DNA]</scope>
    <source>
        <strain evidence="11 12">DS02</strain>
    </source>
</reference>
<evidence type="ECO:0000313" key="12">
    <source>
        <dbReference type="Proteomes" id="UP000238350"/>
    </source>
</evidence>